<proteinExistence type="predicted"/>
<reference evidence="1" key="1">
    <citation type="submission" date="2023-04" db="EMBL/GenBank/DDBJ databases">
        <title>Draft Genome sequencing of Naganishia species isolated from polar environments using Oxford Nanopore Technology.</title>
        <authorList>
            <person name="Leo P."/>
            <person name="Venkateswaran K."/>
        </authorList>
    </citation>
    <scope>NUCLEOTIDE SEQUENCE</scope>
    <source>
        <strain evidence="1">MNA-CCFEE 5425</strain>
    </source>
</reference>
<dbReference type="Proteomes" id="UP001243375">
    <property type="component" value="Unassembled WGS sequence"/>
</dbReference>
<evidence type="ECO:0000313" key="1">
    <source>
        <dbReference type="EMBL" id="KAJ9123090.1"/>
    </source>
</evidence>
<protein>
    <submittedName>
        <fullName evidence="1">Uncharacterized protein</fullName>
    </submittedName>
</protein>
<accession>A0ACC2XI70</accession>
<keyword evidence="2" id="KW-1185">Reference proteome</keyword>
<name>A0ACC2XI70_9TREE</name>
<comment type="caution">
    <text evidence="1">The sequence shown here is derived from an EMBL/GenBank/DDBJ whole genome shotgun (WGS) entry which is preliminary data.</text>
</comment>
<evidence type="ECO:0000313" key="2">
    <source>
        <dbReference type="Proteomes" id="UP001243375"/>
    </source>
</evidence>
<sequence>MDSSNLIAILFVTALDSAPPSIIFRYPPNPRSGTRLSRPVYRKRDDKQVVVTGRGRRKKIIPLPITETTISQSAYWTYSKNREAYDSEDSLDEEYRSAIWKPLHEQADSSEDYRPQGRKRQAPSQPRPRTSSGMNSTASASGNKTVVGKTDSSSSNGSYNQQDYDTILGYDMIFLSNLLAPQRSVCNKRFELSIDELTFLGHPVRADRDGKWIMPDDDDETGEGGQEEERGRSGRAKRMFSAGPPIDLEVVREGEVTQTPGSQRQHQDSSNDADSVDEGNNKTLENEPPIGPQLQLFSLVLVIDKPDPAVNDELPYLAYDTLYREVILPWTAAAFLEQVRAGWVAEESKKLVSVRDHALEKLIPLKKAQADAFEVSPLAMSLKTVYENINRKTTAHIYVGEEALDIRVPVKPPAPSEEWTRWGEDVSEESDDQSETSLDDDYASQPEEEIDLGAVELNMPILKPWKALIRIDDTVSLWEEDTDNEHKFTAGTDIPLHSMAALTTSQERPAVQPELAMSSVDTYAEDPLLERDIRELSEPLIRLLSSLDPMLPMYVLAENLGLDLENELYVLARYLISTDRARLVDTIRPSLRNIFMPNTTTDRSIPLIMSMWRKSFPFLPNWATFISHISSSPQPYRRLFPTNATQSDREEYTRALYWLLAHDLVIQAHEYVRIIATAKIKARALQDLQEEKENKKKRRKEQRELREAQAQALAQKQKTPITSTSRKASDPLAKAPELAFPTSDDSDQEFDNKDGEDFLSSGVEAVIERPGRPSSGEARCLKMMTQGKEENWQKKFYM</sequence>
<dbReference type="EMBL" id="JASBWU010000003">
    <property type="protein sequence ID" value="KAJ9123090.1"/>
    <property type="molecule type" value="Genomic_DNA"/>
</dbReference>
<gene>
    <name evidence="1" type="ORF">QFC22_001280</name>
</gene>
<organism evidence="1 2">
    <name type="scientific">Naganishia vaughanmartiniae</name>
    <dbReference type="NCBI Taxonomy" id="1424756"/>
    <lineage>
        <taxon>Eukaryota</taxon>
        <taxon>Fungi</taxon>
        <taxon>Dikarya</taxon>
        <taxon>Basidiomycota</taxon>
        <taxon>Agaricomycotina</taxon>
        <taxon>Tremellomycetes</taxon>
        <taxon>Filobasidiales</taxon>
        <taxon>Filobasidiaceae</taxon>
        <taxon>Naganishia</taxon>
    </lineage>
</organism>